<name>A0A1R2AUW1_9CILI</name>
<dbReference type="Proteomes" id="UP000187209">
    <property type="component" value="Unassembled WGS sequence"/>
</dbReference>
<dbReference type="OrthoDB" id="325677at2759"/>
<accession>A0A1R2AUW1</accession>
<keyword evidence="4" id="KW-1185">Reference proteome</keyword>
<evidence type="ECO:0000256" key="1">
    <source>
        <dbReference type="SAM" id="Coils"/>
    </source>
</evidence>
<gene>
    <name evidence="3" type="ORF">SteCoe_34286</name>
</gene>
<feature type="coiled-coil region" evidence="1">
    <location>
        <begin position="105"/>
        <end position="139"/>
    </location>
</feature>
<protein>
    <submittedName>
        <fullName evidence="3">Uncharacterized protein</fullName>
    </submittedName>
</protein>
<feature type="coiled-coil region" evidence="1">
    <location>
        <begin position="253"/>
        <end position="280"/>
    </location>
</feature>
<dbReference type="AlphaFoldDB" id="A0A1R2AUW1"/>
<evidence type="ECO:0000256" key="2">
    <source>
        <dbReference type="SAM" id="MobiDB-lite"/>
    </source>
</evidence>
<evidence type="ECO:0000313" key="4">
    <source>
        <dbReference type="Proteomes" id="UP000187209"/>
    </source>
</evidence>
<reference evidence="3 4" key="1">
    <citation type="submission" date="2016-11" db="EMBL/GenBank/DDBJ databases">
        <title>The macronuclear genome of Stentor coeruleus: a giant cell with tiny introns.</title>
        <authorList>
            <person name="Slabodnick M."/>
            <person name="Ruby J.G."/>
            <person name="Reiff S.B."/>
            <person name="Swart E.C."/>
            <person name="Gosai S."/>
            <person name="Prabakaran S."/>
            <person name="Witkowska E."/>
            <person name="Larue G.E."/>
            <person name="Fisher S."/>
            <person name="Freeman R.M."/>
            <person name="Gunawardena J."/>
            <person name="Chu W."/>
            <person name="Stover N.A."/>
            <person name="Gregory B.D."/>
            <person name="Nowacki M."/>
            <person name="Derisi J."/>
            <person name="Roy S.W."/>
            <person name="Marshall W.F."/>
            <person name="Sood P."/>
        </authorList>
    </citation>
    <scope>NUCLEOTIDE SEQUENCE [LARGE SCALE GENOMIC DNA]</scope>
    <source>
        <strain evidence="3">WM001</strain>
    </source>
</reference>
<organism evidence="3 4">
    <name type="scientific">Stentor coeruleus</name>
    <dbReference type="NCBI Taxonomy" id="5963"/>
    <lineage>
        <taxon>Eukaryota</taxon>
        <taxon>Sar</taxon>
        <taxon>Alveolata</taxon>
        <taxon>Ciliophora</taxon>
        <taxon>Postciliodesmatophora</taxon>
        <taxon>Heterotrichea</taxon>
        <taxon>Heterotrichida</taxon>
        <taxon>Stentoridae</taxon>
        <taxon>Stentor</taxon>
    </lineage>
</organism>
<dbReference type="EMBL" id="MPUH01001352">
    <property type="protein sequence ID" value="OMJ68298.1"/>
    <property type="molecule type" value="Genomic_DNA"/>
</dbReference>
<evidence type="ECO:0000313" key="3">
    <source>
        <dbReference type="EMBL" id="OMJ68298.1"/>
    </source>
</evidence>
<comment type="caution">
    <text evidence="3">The sequence shown here is derived from an EMBL/GenBank/DDBJ whole genome shotgun (WGS) entry which is preliminary data.</text>
</comment>
<feature type="region of interest" description="Disordered" evidence="2">
    <location>
        <begin position="326"/>
        <end position="347"/>
    </location>
</feature>
<proteinExistence type="predicted"/>
<keyword evidence="1" id="KW-0175">Coiled coil</keyword>
<sequence>MSKKPFRKFDEQNQKPFTERMAYKTDKLVEESLNSDLSFIKDDSYSISNLKQDWESIKLLQDDIKKTSDKLKQLGSFHTRPLSECSKLPKVEKKLKIDTSQGREIKKLQDKCEELSIIITKYEEEKQVLINTNLQLKDDLQQAFNLNSVLKKQASSSINNPLKSAEILKYGQFITKKIKEVPKWEDMFLDRISSVSNYLSMIKSQRFEDCLLETLKFLSDLMVSYTKNELSPTVPFSFSQDDENTILNCNDESENLLMTINAQSERIAKLNKQISEAVLTSKELLYSPLATVGRRDSKSQRPTCFTPNPNITKPIFSSPECWRISRESIEETSPDEEISGKPQGFGS</sequence>